<protein>
    <submittedName>
        <fullName evidence="3">AFG1-family ATPase</fullName>
    </submittedName>
</protein>
<dbReference type="Proteomes" id="UP000265520">
    <property type="component" value="Unassembled WGS sequence"/>
</dbReference>
<comment type="caution">
    <text evidence="3">The sequence shown here is derived from an EMBL/GenBank/DDBJ whole genome shotgun (WGS) entry which is preliminary data.</text>
</comment>
<dbReference type="EMBL" id="LXQA010008998">
    <property type="protein sequence ID" value="MCH85711.1"/>
    <property type="molecule type" value="Genomic_DNA"/>
</dbReference>
<dbReference type="GO" id="GO:0005739">
    <property type="term" value="C:mitochondrion"/>
    <property type="evidence" value="ECO:0007669"/>
    <property type="project" value="TreeGrafter"/>
</dbReference>
<reference evidence="3 4" key="1">
    <citation type="journal article" date="2018" name="Front. Plant Sci.">
        <title>Red Clover (Trifolium pratense) and Zigzag Clover (T. medium) - A Picture of Genomic Similarities and Differences.</title>
        <authorList>
            <person name="Dluhosova J."/>
            <person name="Istvanek J."/>
            <person name="Nedelnik J."/>
            <person name="Repkova J."/>
        </authorList>
    </citation>
    <scope>NUCLEOTIDE SEQUENCE [LARGE SCALE GENOMIC DNA]</scope>
    <source>
        <strain evidence="4">cv. 10/8</strain>
        <tissue evidence="3">Leaf</tissue>
    </source>
</reference>
<dbReference type="Pfam" id="PF03969">
    <property type="entry name" value="AFG1_ATPase"/>
    <property type="match status" value="1"/>
</dbReference>
<keyword evidence="1" id="KW-0547">Nucleotide-binding</keyword>
<evidence type="ECO:0000256" key="1">
    <source>
        <dbReference type="ARBA" id="ARBA00022741"/>
    </source>
</evidence>
<organism evidence="3 4">
    <name type="scientific">Trifolium medium</name>
    <dbReference type="NCBI Taxonomy" id="97028"/>
    <lineage>
        <taxon>Eukaryota</taxon>
        <taxon>Viridiplantae</taxon>
        <taxon>Streptophyta</taxon>
        <taxon>Embryophyta</taxon>
        <taxon>Tracheophyta</taxon>
        <taxon>Spermatophyta</taxon>
        <taxon>Magnoliopsida</taxon>
        <taxon>eudicotyledons</taxon>
        <taxon>Gunneridae</taxon>
        <taxon>Pentapetalae</taxon>
        <taxon>rosids</taxon>
        <taxon>fabids</taxon>
        <taxon>Fabales</taxon>
        <taxon>Fabaceae</taxon>
        <taxon>Papilionoideae</taxon>
        <taxon>50 kb inversion clade</taxon>
        <taxon>NPAAA clade</taxon>
        <taxon>Hologalegina</taxon>
        <taxon>IRL clade</taxon>
        <taxon>Trifolieae</taxon>
        <taxon>Trifolium</taxon>
    </lineage>
</organism>
<dbReference type="PANTHER" id="PTHR12169:SF6">
    <property type="entry name" value="AFG1-LIKE ATPASE"/>
    <property type="match status" value="1"/>
</dbReference>
<dbReference type="PANTHER" id="PTHR12169">
    <property type="entry name" value="ATPASE N2B"/>
    <property type="match status" value="1"/>
</dbReference>
<dbReference type="InterPro" id="IPR005654">
    <property type="entry name" value="ATPase_AFG1-like"/>
</dbReference>
<dbReference type="GO" id="GO:0016887">
    <property type="term" value="F:ATP hydrolysis activity"/>
    <property type="evidence" value="ECO:0007669"/>
    <property type="project" value="InterPro"/>
</dbReference>
<gene>
    <name evidence="3" type="ORF">A2U01_0006560</name>
</gene>
<accession>A0A392MEK7</accession>
<evidence type="ECO:0000313" key="3">
    <source>
        <dbReference type="EMBL" id="MCH85711.1"/>
    </source>
</evidence>
<keyword evidence="2" id="KW-0067">ATP-binding</keyword>
<sequence length="102" mass="11292">MLLVQNVACHCGETVDVFAIVALSGILSRLLSSGTIIVATSNRAPKDLNEAGMVPEFFQNLLSNLEEHCEKVLVGSEIDYRRFIAQRSVNRVRANLPFITFI</sequence>
<name>A0A392MEK7_9FABA</name>
<dbReference type="AlphaFoldDB" id="A0A392MEK7"/>
<keyword evidence="4" id="KW-1185">Reference proteome</keyword>
<evidence type="ECO:0000256" key="2">
    <source>
        <dbReference type="ARBA" id="ARBA00022840"/>
    </source>
</evidence>
<evidence type="ECO:0000313" key="4">
    <source>
        <dbReference type="Proteomes" id="UP000265520"/>
    </source>
</evidence>
<dbReference type="GO" id="GO:0005524">
    <property type="term" value="F:ATP binding"/>
    <property type="evidence" value="ECO:0007669"/>
    <property type="project" value="UniProtKB-KW"/>
</dbReference>
<proteinExistence type="predicted"/>